<dbReference type="EMBL" id="CP016020">
    <property type="protein sequence ID" value="APH06065.1"/>
    <property type="molecule type" value="Genomic_DNA"/>
</dbReference>
<sequence length="74" mass="8672">MLLLPWWIYVCIIGILGSGYMAFRTSREEKQIDEEFIEKEGQVYIDRIQQAREKKSKLEENLVDSGMKEDQSAS</sequence>
<evidence type="ECO:0000256" key="2">
    <source>
        <dbReference type="SAM" id="Phobius"/>
    </source>
</evidence>
<accession>A0A1L3MUN4</accession>
<dbReference type="InterPro" id="IPR025428">
    <property type="entry name" value="Spore_YhaL"/>
</dbReference>
<name>A0A1L3MUN4_9BACI</name>
<dbReference type="STRING" id="1547283.A9C19_15680"/>
<keyword evidence="2" id="KW-0812">Transmembrane</keyword>
<evidence type="ECO:0000313" key="3">
    <source>
        <dbReference type="EMBL" id="APH06065.1"/>
    </source>
</evidence>
<reference evidence="3 4" key="1">
    <citation type="journal article" date="2016" name="Sci. Rep.">
        <title>Complete genome sequence and transcriptomic analysis of a novel marine strain Bacillus weihaiensis reveals the mechanism of brown algae degradation.</title>
        <authorList>
            <person name="Zhu Y."/>
            <person name="Chen P."/>
            <person name="Bao Y."/>
            <person name="Men Y."/>
            <person name="Zeng Y."/>
            <person name="Yang J."/>
            <person name="Sun J."/>
            <person name="Sun Y."/>
        </authorList>
    </citation>
    <scope>NUCLEOTIDE SEQUENCE [LARGE SCALE GENOMIC DNA]</scope>
    <source>
        <strain evidence="3 4">Alg07</strain>
    </source>
</reference>
<proteinExistence type="predicted"/>
<dbReference type="KEGG" id="bwh:A9C19_15680"/>
<keyword evidence="4" id="KW-1185">Reference proteome</keyword>
<evidence type="ECO:0000313" key="4">
    <source>
        <dbReference type="Proteomes" id="UP000181936"/>
    </source>
</evidence>
<protein>
    <submittedName>
        <fullName evidence="3">SigE-dependent sporulation protein</fullName>
    </submittedName>
</protein>
<keyword evidence="1" id="KW-0175">Coiled coil</keyword>
<dbReference type="OrthoDB" id="2454520at2"/>
<feature type="transmembrane region" description="Helical" evidence="2">
    <location>
        <begin position="6"/>
        <end position="23"/>
    </location>
</feature>
<dbReference type="Proteomes" id="UP000181936">
    <property type="component" value="Chromosome"/>
</dbReference>
<gene>
    <name evidence="3" type="ORF">A9C19_15680</name>
</gene>
<keyword evidence="2" id="KW-0472">Membrane</keyword>
<dbReference type="AlphaFoldDB" id="A0A1L3MUN4"/>
<keyword evidence="2" id="KW-1133">Transmembrane helix</keyword>
<dbReference type="RefSeq" id="WP_072580868.1">
    <property type="nucleotide sequence ID" value="NZ_CP016020.1"/>
</dbReference>
<evidence type="ECO:0000256" key="1">
    <source>
        <dbReference type="SAM" id="Coils"/>
    </source>
</evidence>
<dbReference type="Pfam" id="PF14147">
    <property type="entry name" value="Spore_YhaL"/>
    <property type="match status" value="1"/>
</dbReference>
<feature type="coiled-coil region" evidence="1">
    <location>
        <begin position="41"/>
        <end position="68"/>
    </location>
</feature>
<organism evidence="3 4">
    <name type="scientific">Bacillus weihaiensis</name>
    <dbReference type="NCBI Taxonomy" id="1547283"/>
    <lineage>
        <taxon>Bacteria</taxon>
        <taxon>Bacillati</taxon>
        <taxon>Bacillota</taxon>
        <taxon>Bacilli</taxon>
        <taxon>Bacillales</taxon>
        <taxon>Bacillaceae</taxon>
        <taxon>Bacillus</taxon>
    </lineage>
</organism>